<accession>A0A6M8EID5</accession>
<evidence type="ECO:0000259" key="2">
    <source>
        <dbReference type="Pfam" id="PF19580"/>
    </source>
</evidence>
<dbReference type="PANTHER" id="PTHR42834:SF1">
    <property type="entry name" value="ENDONUCLEASE_EXONUCLEASE_PHOSPHATASE FAMILY PROTEIN (AFU_ORTHOLOGUE AFUA_3G09210)"/>
    <property type="match status" value="1"/>
</dbReference>
<feature type="chain" id="PRO_5026655539" evidence="1">
    <location>
        <begin position="19"/>
        <end position="527"/>
    </location>
</feature>
<keyword evidence="1" id="KW-0732">Signal</keyword>
<proteinExistence type="predicted"/>
<keyword evidence="3" id="KW-0378">Hydrolase</keyword>
<dbReference type="GO" id="GO:0004527">
    <property type="term" value="F:exonuclease activity"/>
    <property type="evidence" value="ECO:0007669"/>
    <property type="project" value="UniProtKB-KW"/>
</dbReference>
<dbReference type="Pfam" id="PF19580">
    <property type="entry name" value="Exo_endo_phos_3"/>
    <property type="match status" value="1"/>
</dbReference>
<dbReference type="InterPro" id="IPR005135">
    <property type="entry name" value="Endo/exonuclease/phosphatase"/>
</dbReference>
<dbReference type="InterPro" id="IPR036691">
    <property type="entry name" value="Endo/exonu/phosph_ase_sf"/>
</dbReference>
<dbReference type="SUPFAM" id="SSF56219">
    <property type="entry name" value="DNase I-like"/>
    <property type="match status" value="1"/>
</dbReference>
<keyword evidence="4" id="KW-1185">Reference proteome</keyword>
<evidence type="ECO:0000256" key="1">
    <source>
        <dbReference type="SAM" id="SignalP"/>
    </source>
</evidence>
<gene>
    <name evidence="3" type="ORF">AACT_1135</name>
</gene>
<keyword evidence="3" id="KW-0269">Exonuclease</keyword>
<dbReference type="KEGG" id="paco:AACT_1135"/>
<dbReference type="AlphaFoldDB" id="A0A6M8EID5"/>
<organism evidence="3 4">
    <name type="scientific">Arcobacter acticola</name>
    <dbReference type="NCBI Taxonomy" id="1849015"/>
    <lineage>
        <taxon>Bacteria</taxon>
        <taxon>Pseudomonadati</taxon>
        <taxon>Campylobacterota</taxon>
        <taxon>Epsilonproteobacteria</taxon>
        <taxon>Campylobacterales</taxon>
        <taxon>Arcobacteraceae</taxon>
        <taxon>Arcobacter</taxon>
    </lineage>
</organism>
<dbReference type="EMBL" id="CP042652">
    <property type="protein sequence ID" value="QKE28318.1"/>
    <property type="molecule type" value="Genomic_DNA"/>
</dbReference>
<feature type="signal peptide" evidence="1">
    <location>
        <begin position="1"/>
        <end position="18"/>
    </location>
</feature>
<name>A0A6M8EID5_9BACT</name>
<keyword evidence="3" id="KW-0540">Nuclease</keyword>
<dbReference type="RefSeq" id="WP_172125819.1">
    <property type="nucleotide sequence ID" value="NZ_CP042652.1"/>
</dbReference>
<feature type="domain" description="Endonuclease/exonuclease/phosphatase" evidence="2">
    <location>
        <begin position="20"/>
        <end position="330"/>
    </location>
</feature>
<dbReference type="Gene3D" id="3.60.10.10">
    <property type="entry name" value="Endonuclease/exonuclease/phosphatase"/>
    <property type="match status" value="1"/>
</dbReference>
<sequence length="527" mass="62289">MFKYLILLIFSISLNANNITIASYNVENFFDLKKDNSEYSEFIPNTKNQWNQRNFNIKLNNLLKVINDIDADIIALQEIENRDLMKLLSSKLPKYTYYSFIKYPDSAVGVGFLSKIEIKNNKNIDVKFTKRLYRPILETTFSNENIEFKVFNNHWPSKAAPESYRIKYAKTLQDRLIQLPKDYDYILLGDFNSNYNEYQTFRNNQKLNNSSSITGINQILNTTYENKFITYDDILNYDKRVHFNLWLDLPTNERFSTKFRRQNNTPDSIILSPALFDTKRVSYIPKSFKVFKADYLYKNNDVIRWEMSGKKYDKIHKGIGFSDHLPIYAKFSIKKEDTNILKKIQVENNTNEINSISDLYKKEKLIEPLTINNVIVIYKDNEKAIIKRQNDRAIYIYQNAQNLKLGHSYNLQINQIYDYYGLKEIKDFVVLDEIKEIANYKDLYLDANSIDILDFKYENEIITNLKGVMKNSKLYVNDNKYIKIYSKDKKLLPKDGDKITILNAQLASYRGNMQIIIHKQSDFKVGF</sequence>
<keyword evidence="3" id="KW-0255">Endonuclease</keyword>
<protein>
    <submittedName>
        <fullName evidence="3">Endonuclease/exonuclease/phosphatase</fullName>
    </submittedName>
</protein>
<dbReference type="Proteomes" id="UP000503483">
    <property type="component" value="Chromosome"/>
</dbReference>
<evidence type="ECO:0000313" key="3">
    <source>
        <dbReference type="EMBL" id="QKE28318.1"/>
    </source>
</evidence>
<dbReference type="PANTHER" id="PTHR42834">
    <property type="entry name" value="ENDONUCLEASE/EXONUCLEASE/PHOSPHATASE FAMILY PROTEIN (AFU_ORTHOLOGUE AFUA_3G09210)"/>
    <property type="match status" value="1"/>
</dbReference>
<evidence type="ECO:0000313" key="4">
    <source>
        <dbReference type="Proteomes" id="UP000503483"/>
    </source>
</evidence>
<dbReference type="GO" id="GO:0004519">
    <property type="term" value="F:endonuclease activity"/>
    <property type="evidence" value="ECO:0007669"/>
    <property type="project" value="UniProtKB-KW"/>
</dbReference>
<reference evidence="3 4" key="1">
    <citation type="submission" date="2019-08" db="EMBL/GenBank/DDBJ databases">
        <title>Complete genome sequence of Arcobacter acticola.</title>
        <authorList>
            <person name="Miller W."/>
        </authorList>
    </citation>
    <scope>NUCLEOTIDE SEQUENCE [LARGE SCALE GENOMIC DNA]</scope>
    <source>
        <strain evidence="3 4">KCTC 52212</strain>
    </source>
</reference>